<dbReference type="InterPro" id="IPR037238">
    <property type="entry name" value="YbiA-like_sf"/>
</dbReference>
<dbReference type="EMBL" id="VZOJ01000002">
    <property type="protein sequence ID" value="KAB0644570.1"/>
    <property type="molecule type" value="Genomic_DNA"/>
</dbReference>
<evidence type="ECO:0000313" key="6">
    <source>
        <dbReference type="Proteomes" id="UP000430232"/>
    </source>
</evidence>
<evidence type="ECO:0000259" key="3">
    <source>
        <dbReference type="Pfam" id="PF08719"/>
    </source>
</evidence>
<evidence type="ECO:0000313" key="4">
    <source>
        <dbReference type="EMBL" id="KAB0644570.1"/>
    </source>
</evidence>
<dbReference type="InterPro" id="IPR012816">
    <property type="entry name" value="NADAR"/>
</dbReference>
<gene>
    <name evidence="5" type="ORF">BLA24064_00783</name>
    <name evidence="4" type="ORF">F7R21_01870</name>
</gene>
<evidence type="ECO:0000256" key="1">
    <source>
        <dbReference type="ARBA" id="ARBA00000022"/>
    </source>
</evidence>
<sequence>MRRIGNFTAFFGAEDVLSNWHPSRFTYHDVEFNCVEQFMMYAKAMLFDDHETGSKILESQSPKRQKELGRDVSGFDEDTWLRSRESIVFVGCREKFRQNPDQGRVLGGTGTTILVEASRSDKIWGAGIGQFDPRITDPTKWPGLNLLGYTLMRVRELLLRQ</sequence>
<comment type="catalytic activity">
    <reaction evidence="2">
        <text>2,5-diamino-6-hydroxy-4-(5-phosphoribosylamino)-pyrimidine + H2O = 2,5,6-triamino-4-hydroxypyrimidine + D-ribose 5-phosphate</text>
        <dbReference type="Rhea" id="RHEA:23436"/>
        <dbReference type="ChEBI" id="CHEBI:15377"/>
        <dbReference type="ChEBI" id="CHEBI:58614"/>
        <dbReference type="ChEBI" id="CHEBI:78346"/>
        <dbReference type="ChEBI" id="CHEBI:137796"/>
    </reaction>
</comment>
<dbReference type="CDD" id="cd15457">
    <property type="entry name" value="NADAR"/>
    <property type="match status" value="1"/>
</dbReference>
<feature type="domain" description="NADAR" evidence="3">
    <location>
        <begin position="14"/>
        <end position="158"/>
    </location>
</feature>
<keyword evidence="6" id="KW-1185">Reference proteome</keyword>
<protein>
    <submittedName>
        <fullName evidence="4">NADAR family protein</fullName>
    </submittedName>
    <submittedName>
        <fullName evidence="5">Riboflavin biosynthesis protein</fullName>
    </submittedName>
</protein>
<reference evidence="5 7" key="2">
    <citation type="submission" date="2019-09" db="EMBL/GenBank/DDBJ databases">
        <authorList>
            <person name="Depoorter E."/>
        </authorList>
    </citation>
    <scope>NUCLEOTIDE SEQUENCE [LARGE SCALE GENOMIC DNA]</scope>
    <source>
        <strain evidence="5">LMG 24064</strain>
    </source>
</reference>
<dbReference type="NCBIfam" id="TIGR02464">
    <property type="entry name" value="ribofla_fusion"/>
    <property type="match status" value="1"/>
</dbReference>
<dbReference type="SUPFAM" id="SSF143990">
    <property type="entry name" value="YbiA-like"/>
    <property type="match status" value="1"/>
</dbReference>
<accession>A0A6H9T5J2</accession>
<dbReference type="Proteomes" id="UP000494222">
    <property type="component" value="Unassembled WGS sequence"/>
</dbReference>
<evidence type="ECO:0000313" key="5">
    <source>
        <dbReference type="EMBL" id="VWB20321.1"/>
    </source>
</evidence>
<dbReference type="EMBL" id="CABVPL010000004">
    <property type="protein sequence ID" value="VWB20321.1"/>
    <property type="molecule type" value="Genomic_DNA"/>
</dbReference>
<comment type="catalytic activity">
    <reaction evidence="1">
        <text>5-amino-6-(5-phospho-D-ribosylamino)uracil + H2O = 5,6-diaminouracil + D-ribose 5-phosphate</text>
        <dbReference type="Rhea" id="RHEA:55020"/>
        <dbReference type="ChEBI" id="CHEBI:15377"/>
        <dbReference type="ChEBI" id="CHEBI:46252"/>
        <dbReference type="ChEBI" id="CHEBI:58453"/>
        <dbReference type="ChEBI" id="CHEBI:78346"/>
    </reaction>
</comment>
<dbReference type="Gene3D" id="1.10.357.40">
    <property type="entry name" value="YbiA-like"/>
    <property type="match status" value="1"/>
</dbReference>
<reference evidence="4 6" key="1">
    <citation type="submission" date="2019-09" db="EMBL/GenBank/DDBJ databases">
        <title>Draft genome sequences of 48 bacterial type strains from the CCUG.</title>
        <authorList>
            <person name="Tunovic T."/>
            <person name="Pineiro-Iglesias B."/>
            <person name="Unosson C."/>
            <person name="Inganas E."/>
            <person name="Ohlen M."/>
            <person name="Cardew S."/>
            <person name="Jensie-Markopoulos S."/>
            <person name="Salva-Serra F."/>
            <person name="Jaen-Luchoro D."/>
            <person name="Karlsson R."/>
            <person name="Svensson-Stadler L."/>
            <person name="Chun J."/>
            <person name="Moore E."/>
        </authorList>
    </citation>
    <scope>NUCLEOTIDE SEQUENCE [LARGE SCALE GENOMIC DNA]</scope>
    <source>
        <strain evidence="4 6">CCUG 54555</strain>
    </source>
</reference>
<dbReference type="RefSeq" id="WP_062911882.1">
    <property type="nucleotide sequence ID" value="NZ_CABVPL010000004.1"/>
</dbReference>
<evidence type="ECO:0000256" key="2">
    <source>
        <dbReference type="ARBA" id="ARBA00000751"/>
    </source>
</evidence>
<proteinExistence type="predicted"/>
<dbReference type="Pfam" id="PF08719">
    <property type="entry name" value="NADAR"/>
    <property type="match status" value="1"/>
</dbReference>
<name>A0A6H9T5J2_9BURK</name>
<dbReference type="Proteomes" id="UP000430232">
    <property type="component" value="Unassembled WGS sequence"/>
</dbReference>
<organism evidence="4 6">
    <name type="scientific">Burkholderia latens</name>
    <dbReference type="NCBI Taxonomy" id="488446"/>
    <lineage>
        <taxon>Bacteria</taxon>
        <taxon>Pseudomonadati</taxon>
        <taxon>Pseudomonadota</taxon>
        <taxon>Betaproteobacteria</taxon>
        <taxon>Burkholderiales</taxon>
        <taxon>Burkholderiaceae</taxon>
        <taxon>Burkholderia</taxon>
        <taxon>Burkholderia cepacia complex</taxon>
    </lineage>
</organism>
<dbReference type="GeneID" id="99788056"/>
<dbReference type="OrthoDB" id="67297at2"/>
<dbReference type="AlphaFoldDB" id="A0A6H9T5J2"/>
<evidence type="ECO:0000313" key="7">
    <source>
        <dbReference type="Proteomes" id="UP000494222"/>
    </source>
</evidence>